<dbReference type="Bgee" id="ENSMUSG00000057367">
    <property type="expression patterns" value="Expressed in spermatocyte and 280 other cell types or tissues"/>
</dbReference>
<sequence>QGLLGRLRINNQAPLLPGRRGPDSVVSAAAFVRTGERGSRRLGGLADSSFGPEGSSQGRPTPAPCLSPWAWTCITVLLSFPFGLFFQSTQASLEFAAILLPPIVLGAGITGVQHLGCLFRFSAGF</sequence>
<proteinExistence type="predicted"/>
<reference evidence="3 5" key="2">
    <citation type="journal article" date="2011" name="PLoS Biol.">
        <title>Modernizing reference genome assemblies.</title>
        <authorList>
            <person name="Church D.M."/>
            <person name="Schneider V.A."/>
            <person name="Graves T."/>
            <person name="Auger K."/>
            <person name="Cunningham F."/>
            <person name="Bouk N."/>
            <person name="Chen H.C."/>
            <person name="Agarwala R."/>
            <person name="McLaren W.M."/>
            <person name="Ritchie G.R."/>
            <person name="Albracht D."/>
            <person name="Kremitzki M."/>
            <person name="Rock S."/>
            <person name="Kotkiewicz H."/>
            <person name="Kremitzki C."/>
            <person name="Wollam A."/>
            <person name="Trani L."/>
            <person name="Fulton L."/>
            <person name="Fulton R."/>
            <person name="Matthews L."/>
            <person name="Whitehead S."/>
            <person name="Chow W."/>
            <person name="Torrance J."/>
            <person name="Dunn M."/>
            <person name="Harden G."/>
            <person name="Threadgold G."/>
            <person name="Wood J."/>
            <person name="Collins J."/>
            <person name="Heath P."/>
            <person name="Griffiths G."/>
            <person name="Pelan S."/>
            <person name="Grafham D."/>
            <person name="Eichler E.E."/>
            <person name="Weinstock G."/>
            <person name="Mardis E.R."/>
            <person name="Wilson R.K."/>
            <person name="Howe K."/>
            <person name="Flicek P."/>
            <person name="Hubbard T."/>
        </authorList>
    </citation>
    <scope>NUCLEOTIDE SEQUENCE [LARGE SCALE GENOMIC DNA]</scope>
    <source>
        <strain evidence="3 5">C57BL/6J</strain>
    </source>
</reference>
<evidence type="ECO:0000313" key="5">
    <source>
        <dbReference type="Proteomes" id="UP000000589"/>
    </source>
</evidence>
<reference evidence="3" key="3">
    <citation type="submission" date="2025-08" db="UniProtKB">
        <authorList>
            <consortium name="Ensembl"/>
        </authorList>
    </citation>
    <scope>IDENTIFICATION</scope>
    <source>
        <strain evidence="3">C57BL/6J</strain>
    </source>
</reference>
<name>F6X8Q0_MOUSE</name>
<dbReference type="AlphaFoldDB" id="F6X8Q0"/>
<keyword evidence="5" id="KW-1185">Reference proteome</keyword>
<keyword evidence="2" id="KW-0812">Transmembrane</keyword>
<keyword evidence="2" id="KW-1133">Transmembrane helix</keyword>
<evidence type="ECO:0000256" key="2">
    <source>
        <dbReference type="SAM" id="Phobius"/>
    </source>
</evidence>
<dbReference type="HOGENOM" id="CLU_1997776_0_0_1"/>
<organism evidence="3 5">
    <name type="scientific">Mus musculus</name>
    <name type="common">Mouse</name>
    <dbReference type="NCBI Taxonomy" id="10090"/>
    <lineage>
        <taxon>Eukaryota</taxon>
        <taxon>Metazoa</taxon>
        <taxon>Chordata</taxon>
        <taxon>Craniata</taxon>
        <taxon>Vertebrata</taxon>
        <taxon>Euteleostomi</taxon>
        <taxon>Mammalia</taxon>
        <taxon>Eutheria</taxon>
        <taxon>Euarchontoglires</taxon>
        <taxon>Glires</taxon>
        <taxon>Rodentia</taxon>
        <taxon>Myomorpha</taxon>
        <taxon>Muroidea</taxon>
        <taxon>Muridae</taxon>
        <taxon>Murinae</taxon>
        <taxon>Mus</taxon>
        <taxon>Mus</taxon>
    </lineage>
</organism>
<evidence type="ECO:0000313" key="4">
    <source>
        <dbReference type="MGI" id="MGI:1197009"/>
    </source>
</evidence>
<dbReference type="GeneTree" id="ENSGT00940000154175"/>
<dbReference type="MGI" id="MGI:1197009">
    <property type="gene designation" value="Birc2"/>
</dbReference>
<gene>
    <name evidence="3 4" type="primary">Birc2</name>
</gene>
<dbReference type="ExpressionAtlas" id="F6X8Q0">
    <property type="expression patterns" value="baseline and differential"/>
</dbReference>
<dbReference type="AGR" id="MGI:1197009"/>
<feature type="transmembrane region" description="Helical" evidence="2">
    <location>
        <begin position="98"/>
        <end position="121"/>
    </location>
</feature>
<protein>
    <submittedName>
        <fullName evidence="3">Baculoviral IAP repeat-containing 2</fullName>
    </submittedName>
</protein>
<dbReference type="Ensembl" id="ENSMUST00000054878.6">
    <property type="protein sequence ID" value="ENSMUSP00000062610.6"/>
    <property type="gene ID" value="ENSMUSG00000057367.13"/>
</dbReference>
<dbReference type="Proteomes" id="UP000000589">
    <property type="component" value="Chromosome 9"/>
</dbReference>
<reference evidence="3 5" key="1">
    <citation type="journal article" date="2009" name="PLoS Biol.">
        <title>Lineage-specific biology revealed by a finished genome assembly of the mouse.</title>
        <authorList>
            <consortium name="Mouse Genome Sequencing Consortium"/>
            <person name="Church D.M."/>
            <person name="Goodstadt L."/>
            <person name="Hillier L.W."/>
            <person name="Zody M.C."/>
            <person name="Goldstein S."/>
            <person name="She X."/>
            <person name="Bult C.J."/>
            <person name="Agarwala R."/>
            <person name="Cherry J.L."/>
            <person name="DiCuccio M."/>
            <person name="Hlavina W."/>
            <person name="Kapustin Y."/>
            <person name="Meric P."/>
            <person name="Maglott D."/>
            <person name="Birtle Z."/>
            <person name="Marques A.C."/>
            <person name="Graves T."/>
            <person name="Zhou S."/>
            <person name="Teague B."/>
            <person name="Potamousis K."/>
            <person name="Churas C."/>
            <person name="Place M."/>
            <person name="Herschleb J."/>
            <person name="Runnheim R."/>
            <person name="Forrest D."/>
            <person name="Amos-Landgraf J."/>
            <person name="Schwartz D.C."/>
            <person name="Cheng Z."/>
            <person name="Lindblad-Toh K."/>
            <person name="Eichler E.E."/>
            <person name="Ponting C.P."/>
        </authorList>
    </citation>
    <scope>NUCLEOTIDE SEQUENCE [LARGE SCALE GENOMIC DNA]</scope>
    <source>
        <strain evidence="3 5">C57BL/6J</strain>
    </source>
</reference>
<evidence type="ECO:0000313" key="3">
    <source>
        <dbReference type="Ensembl" id="ENSMUSP00000062610.6"/>
    </source>
</evidence>
<dbReference type="Antibodypedia" id="1043">
    <property type="antibodies" value="475 antibodies from 42 providers"/>
</dbReference>
<dbReference type="VEuPathDB" id="HostDB:ENSMUSG00000057367"/>
<keyword evidence="2" id="KW-0472">Membrane</keyword>
<feature type="transmembrane region" description="Helical" evidence="2">
    <location>
        <begin position="69"/>
        <end position="86"/>
    </location>
</feature>
<reference evidence="3" key="4">
    <citation type="submission" date="2025-09" db="UniProtKB">
        <authorList>
            <consortium name="Ensembl"/>
        </authorList>
    </citation>
    <scope>IDENTIFICATION</scope>
    <source>
        <strain evidence="3">C57BL/6J</strain>
    </source>
</reference>
<evidence type="ECO:0000256" key="1">
    <source>
        <dbReference type="SAM" id="MobiDB-lite"/>
    </source>
</evidence>
<accession>F6X8Q0</accession>
<feature type="region of interest" description="Disordered" evidence="1">
    <location>
        <begin position="39"/>
        <end position="62"/>
    </location>
</feature>